<evidence type="ECO:0000256" key="2">
    <source>
        <dbReference type="SAM" id="MobiDB-lite"/>
    </source>
</evidence>
<protein>
    <submittedName>
        <fullName evidence="3">Uncharacterized protein</fullName>
    </submittedName>
</protein>
<comment type="caution">
    <text evidence="3">The sequence shown here is derived from an EMBL/GenBank/DDBJ whole genome shotgun (WGS) entry which is preliminary data.</text>
</comment>
<feature type="coiled-coil region" evidence="1">
    <location>
        <begin position="45"/>
        <end position="90"/>
    </location>
</feature>
<evidence type="ECO:0000313" key="3">
    <source>
        <dbReference type="EMBL" id="MBA0852100.1"/>
    </source>
</evidence>
<dbReference type="OrthoDB" id="996639at2759"/>
<organism evidence="3 4">
    <name type="scientific">Gossypium schwendimanii</name>
    <name type="common">Cotton</name>
    <dbReference type="NCBI Taxonomy" id="34291"/>
    <lineage>
        <taxon>Eukaryota</taxon>
        <taxon>Viridiplantae</taxon>
        <taxon>Streptophyta</taxon>
        <taxon>Embryophyta</taxon>
        <taxon>Tracheophyta</taxon>
        <taxon>Spermatophyta</taxon>
        <taxon>Magnoliopsida</taxon>
        <taxon>eudicotyledons</taxon>
        <taxon>Gunneridae</taxon>
        <taxon>Pentapetalae</taxon>
        <taxon>rosids</taxon>
        <taxon>malvids</taxon>
        <taxon>Malvales</taxon>
        <taxon>Malvaceae</taxon>
        <taxon>Malvoideae</taxon>
        <taxon>Gossypium</taxon>
    </lineage>
</organism>
<sequence length="198" mass="22045">MEDAKESGNTLGESIDDFREQSRGFVTMCLISQIDSVQELLDSQRKKLTERNNDFEAMMMALKEETMATTKALSTRIEELKRELALCQAAVGKEVSSAALSNEEVPKLKEFAGIRSAYDVDNFLWKMEHHFRAKGIVDDAVVSVVKLGLGKDKLGSSKFKERGVCEMYHKVDIVDGNGNGKNSGNGKPRVGKKKPKRK</sequence>
<proteinExistence type="predicted"/>
<feature type="compositionally biased region" description="Basic residues" evidence="2">
    <location>
        <begin position="189"/>
        <end position="198"/>
    </location>
</feature>
<dbReference type="EMBL" id="JABFAF010000004">
    <property type="protein sequence ID" value="MBA0852100.1"/>
    <property type="molecule type" value="Genomic_DNA"/>
</dbReference>
<accession>A0A7J9L056</accession>
<name>A0A7J9L056_GOSSC</name>
<dbReference type="Proteomes" id="UP000593576">
    <property type="component" value="Unassembled WGS sequence"/>
</dbReference>
<feature type="region of interest" description="Disordered" evidence="2">
    <location>
        <begin position="174"/>
        <end position="198"/>
    </location>
</feature>
<keyword evidence="4" id="KW-1185">Reference proteome</keyword>
<keyword evidence="1" id="KW-0175">Coiled coil</keyword>
<dbReference type="AlphaFoldDB" id="A0A7J9L056"/>
<evidence type="ECO:0000256" key="1">
    <source>
        <dbReference type="SAM" id="Coils"/>
    </source>
</evidence>
<gene>
    <name evidence="3" type="ORF">Goshw_001222</name>
</gene>
<reference evidence="3 4" key="1">
    <citation type="journal article" date="2019" name="Genome Biol. Evol.">
        <title>Insights into the evolution of the New World diploid cottons (Gossypium, subgenus Houzingenia) based on genome sequencing.</title>
        <authorList>
            <person name="Grover C.E."/>
            <person name="Arick M.A. 2nd"/>
            <person name="Thrash A."/>
            <person name="Conover J.L."/>
            <person name="Sanders W.S."/>
            <person name="Peterson D.G."/>
            <person name="Frelichowski J.E."/>
            <person name="Scheffler J.A."/>
            <person name="Scheffler B.E."/>
            <person name="Wendel J.F."/>
        </authorList>
    </citation>
    <scope>NUCLEOTIDE SEQUENCE [LARGE SCALE GENOMIC DNA]</scope>
    <source>
        <strain evidence="3">1</strain>
        <tissue evidence="3">Leaf</tissue>
    </source>
</reference>
<evidence type="ECO:0000313" key="4">
    <source>
        <dbReference type="Proteomes" id="UP000593576"/>
    </source>
</evidence>